<evidence type="ECO:0000256" key="3">
    <source>
        <dbReference type="SAM" id="SignalP"/>
    </source>
</evidence>
<feature type="region of interest" description="Disordered" evidence="2">
    <location>
        <begin position="20"/>
        <end position="54"/>
    </location>
</feature>
<feature type="signal peptide" evidence="3">
    <location>
        <begin position="1"/>
        <end position="23"/>
    </location>
</feature>
<name>A0A8E0KJS3_9CAUL</name>
<dbReference type="RefSeq" id="WP_021696480.1">
    <property type="nucleotide sequence ID" value="NZ_BATC01000007.1"/>
</dbReference>
<dbReference type="SUPFAM" id="SSF50882">
    <property type="entry name" value="beta-Barrel protease inhibitors"/>
    <property type="match status" value="1"/>
</dbReference>
<protein>
    <recommendedName>
        <fullName evidence="4">Alkaline proteinase inhibitor/ Outer membrane lipoprotein Omp19 domain-containing protein</fullName>
    </recommendedName>
</protein>
<feature type="region of interest" description="Disordered" evidence="2">
    <location>
        <begin position="175"/>
        <end position="198"/>
    </location>
</feature>
<reference evidence="6" key="1">
    <citation type="journal article" date="2013" name="Genome Announc.">
        <title>Draft Genome Sequence of the Dimorphic Prosthecate Bacterium Brevundimonas abyssalis TAR-001T.</title>
        <authorList>
            <person name="Tsubouchi T."/>
            <person name="Nishi S."/>
            <person name="Usui K."/>
            <person name="Shimane Y."/>
            <person name="Takaki Y."/>
            <person name="Maruyama T."/>
            <person name="Hatada Y."/>
        </authorList>
    </citation>
    <scope>NUCLEOTIDE SEQUENCE [LARGE SCALE GENOMIC DNA]</scope>
    <source>
        <strain evidence="6">TAR-001</strain>
    </source>
</reference>
<evidence type="ECO:0000313" key="5">
    <source>
        <dbReference type="EMBL" id="GAD58384.1"/>
    </source>
</evidence>
<keyword evidence="1 3" id="KW-0732">Signal</keyword>
<evidence type="ECO:0000313" key="6">
    <source>
        <dbReference type="Proteomes" id="UP000016569"/>
    </source>
</evidence>
<evidence type="ECO:0000256" key="1">
    <source>
        <dbReference type="ARBA" id="ARBA00022729"/>
    </source>
</evidence>
<dbReference type="AlphaFoldDB" id="A0A8E0KJS3"/>
<feature type="compositionally biased region" description="Basic and acidic residues" evidence="2">
    <location>
        <begin position="187"/>
        <end position="198"/>
    </location>
</feature>
<accession>A0A8E0KJS3</accession>
<gene>
    <name evidence="5" type="ORF">MBEBAB_0634</name>
</gene>
<dbReference type="EMBL" id="BATC01000007">
    <property type="protein sequence ID" value="GAD58384.1"/>
    <property type="molecule type" value="Genomic_DNA"/>
</dbReference>
<organism evidence="5 6">
    <name type="scientific">Brevundimonas abyssalis TAR-001</name>
    <dbReference type="NCBI Taxonomy" id="1391729"/>
    <lineage>
        <taxon>Bacteria</taxon>
        <taxon>Pseudomonadati</taxon>
        <taxon>Pseudomonadota</taxon>
        <taxon>Alphaproteobacteria</taxon>
        <taxon>Caulobacterales</taxon>
        <taxon>Caulobacteraceae</taxon>
        <taxon>Brevundimonas</taxon>
    </lineage>
</organism>
<keyword evidence="6" id="KW-1185">Reference proteome</keyword>
<dbReference type="Pfam" id="PF02974">
    <property type="entry name" value="Inh"/>
    <property type="match status" value="1"/>
</dbReference>
<dbReference type="InterPro" id="IPR016085">
    <property type="entry name" value="Protease_inh_B-barrel_dom"/>
</dbReference>
<dbReference type="OrthoDB" id="8446677at2"/>
<evidence type="ECO:0000259" key="4">
    <source>
        <dbReference type="Pfam" id="PF02974"/>
    </source>
</evidence>
<evidence type="ECO:0000256" key="2">
    <source>
        <dbReference type="SAM" id="MobiDB-lite"/>
    </source>
</evidence>
<sequence>MSKSVLAVVAAVSALLAADAATAQSRSSSTTRSTTTTTQDGNTTRTETRTTTRSGEVSFDADAAFDALLGMAERRDDPDQGLRRRAEPARPQDVFGDWVVTDGGRDVGDCRFDMRENGFLGIRRIETHDCPSRLGRLSNWRVENGELAMYRTAGDSEGTRLMFVEGRFVGAGITMRRLDDTGPGPEAGDHRDYDDGPRRGGRYGRWAEDYAGTWRHTEVSNTGMRRQCTVNLTTNPAFGRYAGSSSGCFGPLMFVSSWGYEDGQVVLYRAGGNAVAIFRGRSGRLTAPHEDGELVLYR</sequence>
<dbReference type="GO" id="GO:0004866">
    <property type="term" value="F:endopeptidase inhibitor activity"/>
    <property type="evidence" value="ECO:0007669"/>
    <property type="project" value="InterPro"/>
</dbReference>
<feature type="chain" id="PRO_5034110410" description="Alkaline proteinase inhibitor/ Outer membrane lipoprotein Omp19 domain-containing protein" evidence="3">
    <location>
        <begin position="24"/>
        <end position="298"/>
    </location>
</feature>
<feature type="domain" description="Alkaline proteinase inhibitor/ Outer membrane lipoprotein Omp19" evidence="4">
    <location>
        <begin position="208"/>
        <end position="295"/>
    </location>
</feature>
<dbReference type="Gene3D" id="2.40.128.10">
    <property type="match status" value="1"/>
</dbReference>
<comment type="caution">
    <text evidence="5">The sequence shown here is derived from an EMBL/GenBank/DDBJ whole genome shotgun (WGS) entry which is preliminary data.</text>
</comment>
<dbReference type="InterPro" id="IPR021140">
    <property type="entry name" value="Inh/Omp19"/>
</dbReference>
<proteinExistence type="predicted"/>
<dbReference type="Proteomes" id="UP000016569">
    <property type="component" value="Unassembled WGS sequence"/>
</dbReference>